<sequence>MAVAAAERRLKISTVYEEAATEYLKSRPPGATKSDDAMTAPLTQSKDVWPEGAAAAILKKLDNCQHFIQEINANTAGLIPMVDARALAVVIAALAKAGQEGIGTPEVRTLLNRSAFTNIKTTIVRDVLVRAGVASYADGRLFMTDVGAATIDRPV</sequence>
<accession>A0ABQ4QAU7</accession>
<gene>
    <name evidence="1" type="ORF">AFCDBAGC_0181</name>
</gene>
<dbReference type="Proteomes" id="UP001055117">
    <property type="component" value="Unassembled WGS sequence"/>
</dbReference>
<dbReference type="EMBL" id="BPQG01000004">
    <property type="protein sequence ID" value="GJD42345.1"/>
    <property type="molecule type" value="Genomic_DNA"/>
</dbReference>
<proteinExistence type="predicted"/>
<evidence type="ECO:0000313" key="1">
    <source>
        <dbReference type="EMBL" id="GJD42345.1"/>
    </source>
</evidence>
<protein>
    <submittedName>
        <fullName evidence="1">Uncharacterized protein</fullName>
    </submittedName>
</protein>
<organism evidence="1 2">
    <name type="scientific">Methylobacterium cerastii</name>
    <dbReference type="NCBI Taxonomy" id="932741"/>
    <lineage>
        <taxon>Bacteria</taxon>
        <taxon>Pseudomonadati</taxon>
        <taxon>Pseudomonadota</taxon>
        <taxon>Alphaproteobacteria</taxon>
        <taxon>Hyphomicrobiales</taxon>
        <taxon>Methylobacteriaceae</taxon>
        <taxon>Methylobacterium</taxon>
    </lineage>
</organism>
<keyword evidence="2" id="KW-1185">Reference proteome</keyword>
<evidence type="ECO:0000313" key="2">
    <source>
        <dbReference type="Proteomes" id="UP001055117"/>
    </source>
</evidence>
<reference evidence="1 2" key="1">
    <citation type="journal article" date="2021" name="Front. Microbiol.">
        <title>Comprehensive Comparative Genomics and Phenotyping of Methylobacterium Species.</title>
        <authorList>
            <person name="Alessa O."/>
            <person name="Ogura Y."/>
            <person name="Fujitani Y."/>
            <person name="Takami H."/>
            <person name="Hayashi T."/>
            <person name="Sahin N."/>
            <person name="Tani A."/>
        </authorList>
    </citation>
    <scope>NUCLEOTIDE SEQUENCE [LARGE SCALE GENOMIC DNA]</scope>
    <source>
        <strain evidence="1 2">DSM 23679</strain>
    </source>
</reference>
<comment type="caution">
    <text evidence="1">The sequence shown here is derived from an EMBL/GenBank/DDBJ whole genome shotgun (WGS) entry which is preliminary data.</text>
</comment>
<name>A0ABQ4QAU7_9HYPH</name>